<proteinExistence type="predicted"/>
<name>A0A518HN34_9BACT</name>
<evidence type="ECO:0000313" key="2">
    <source>
        <dbReference type="Proteomes" id="UP000319004"/>
    </source>
</evidence>
<evidence type="ECO:0000313" key="1">
    <source>
        <dbReference type="EMBL" id="QDV42271.1"/>
    </source>
</evidence>
<keyword evidence="2" id="KW-1185">Reference proteome</keyword>
<dbReference type="KEGG" id="snep:Enr13x_21160"/>
<dbReference type="EMBL" id="CP037423">
    <property type="protein sequence ID" value="QDV42271.1"/>
    <property type="molecule type" value="Genomic_DNA"/>
</dbReference>
<dbReference type="Proteomes" id="UP000319004">
    <property type="component" value="Chromosome"/>
</dbReference>
<dbReference type="AlphaFoldDB" id="A0A518HN34"/>
<protein>
    <submittedName>
        <fullName evidence="1">Uncharacterized protein</fullName>
    </submittedName>
</protein>
<sequence length="34" mass="3638">MDRLIEVLACDLCTELQSHILSTGASPFLGVYAA</sequence>
<gene>
    <name evidence="1" type="ORF">Enr13x_21160</name>
</gene>
<organism evidence="1 2">
    <name type="scientific">Stieleria neptunia</name>
    <dbReference type="NCBI Taxonomy" id="2527979"/>
    <lineage>
        <taxon>Bacteria</taxon>
        <taxon>Pseudomonadati</taxon>
        <taxon>Planctomycetota</taxon>
        <taxon>Planctomycetia</taxon>
        <taxon>Pirellulales</taxon>
        <taxon>Pirellulaceae</taxon>
        <taxon>Stieleria</taxon>
    </lineage>
</organism>
<accession>A0A518HN34</accession>
<reference evidence="1 2" key="1">
    <citation type="submission" date="2019-03" db="EMBL/GenBank/DDBJ databases">
        <title>Deep-cultivation of Planctomycetes and their phenomic and genomic characterization uncovers novel biology.</title>
        <authorList>
            <person name="Wiegand S."/>
            <person name="Jogler M."/>
            <person name="Boedeker C."/>
            <person name="Pinto D."/>
            <person name="Vollmers J."/>
            <person name="Rivas-Marin E."/>
            <person name="Kohn T."/>
            <person name="Peeters S.H."/>
            <person name="Heuer A."/>
            <person name="Rast P."/>
            <person name="Oberbeckmann S."/>
            <person name="Bunk B."/>
            <person name="Jeske O."/>
            <person name="Meyerdierks A."/>
            <person name="Storesund J.E."/>
            <person name="Kallscheuer N."/>
            <person name="Luecker S."/>
            <person name="Lage O.M."/>
            <person name="Pohl T."/>
            <person name="Merkel B.J."/>
            <person name="Hornburger P."/>
            <person name="Mueller R.-W."/>
            <person name="Bruemmer F."/>
            <person name="Labrenz M."/>
            <person name="Spormann A.M."/>
            <person name="Op den Camp H."/>
            <person name="Overmann J."/>
            <person name="Amann R."/>
            <person name="Jetten M.S.M."/>
            <person name="Mascher T."/>
            <person name="Medema M.H."/>
            <person name="Devos D.P."/>
            <person name="Kaster A.-K."/>
            <person name="Ovreas L."/>
            <person name="Rohde M."/>
            <person name="Galperin M.Y."/>
            <person name="Jogler C."/>
        </authorList>
    </citation>
    <scope>NUCLEOTIDE SEQUENCE [LARGE SCALE GENOMIC DNA]</scope>
    <source>
        <strain evidence="1 2">Enr13</strain>
    </source>
</reference>